<sequence length="312" mass="35652">MADVAPLGHVCKHWVNEEGILYHSEGVSCAPKKDFYVLDITADELVMTVWKITNPFRVSSKETLAPKKFKCLYSEFKQSHEFRACIMHHGLGELEYIDNLIEGRIDYLSRVSKKIQLMVIEHLSLPSIYRLMRTNKYFKKLCSDDEVWQGYLMRNNLIRYATPGLEDIANTQGWKAYASVLLRLKKINIKYMNPVTKKTSGSSNSDKDSKTIARLRESLGSDYFNMFLADDESTGRRGSTLSTLGQFANDASAGTRRRDSATRRSLVQELTRDTVDLSYAFRGRANSLIKSDVEAPVKKDDQRRKSLPINKL</sequence>
<evidence type="ECO:0000313" key="3">
    <source>
        <dbReference type="RefSeq" id="XP_013069023.2"/>
    </source>
</evidence>
<dbReference type="InterPro" id="IPR001810">
    <property type="entry name" value="F-box_dom"/>
</dbReference>
<dbReference type="AlphaFoldDB" id="A0A9U8E238"/>
<dbReference type="RefSeq" id="XP_013069023.2">
    <property type="nucleotide sequence ID" value="XM_013213569.2"/>
</dbReference>
<dbReference type="Gene3D" id="1.20.1280.50">
    <property type="match status" value="1"/>
</dbReference>
<dbReference type="KEGG" id="bgt:106056733"/>
<reference evidence="3" key="1">
    <citation type="submission" date="2025-08" db="UniProtKB">
        <authorList>
            <consortium name="RefSeq"/>
        </authorList>
    </citation>
    <scope>IDENTIFICATION</scope>
</reference>
<evidence type="ECO:0000313" key="2">
    <source>
        <dbReference type="Proteomes" id="UP001165740"/>
    </source>
</evidence>
<accession>A0A9U8E238</accession>
<dbReference type="InterPro" id="IPR036047">
    <property type="entry name" value="F-box-like_dom_sf"/>
</dbReference>
<dbReference type="OrthoDB" id="3219396at2759"/>
<keyword evidence="2" id="KW-1185">Reference proteome</keyword>
<dbReference type="CDD" id="cd22106">
    <property type="entry name" value="F-box_FBXO36"/>
    <property type="match status" value="1"/>
</dbReference>
<organism evidence="2 3">
    <name type="scientific">Biomphalaria glabrata</name>
    <name type="common">Bloodfluke planorb</name>
    <name type="synonym">Freshwater snail</name>
    <dbReference type="NCBI Taxonomy" id="6526"/>
    <lineage>
        <taxon>Eukaryota</taxon>
        <taxon>Metazoa</taxon>
        <taxon>Spiralia</taxon>
        <taxon>Lophotrochozoa</taxon>
        <taxon>Mollusca</taxon>
        <taxon>Gastropoda</taxon>
        <taxon>Heterobranchia</taxon>
        <taxon>Euthyneura</taxon>
        <taxon>Panpulmonata</taxon>
        <taxon>Hygrophila</taxon>
        <taxon>Lymnaeoidea</taxon>
        <taxon>Planorbidae</taxon>
        <taxon>Biomphalaria</taxon>
    </lineage>
</organism>
<feature type="domain" description="F-box" evidence="1">
    <location>
        <begin position="109"/>
        <end position="149"/>
    </location>
</feature>
<gene>
    <name evidence="3" type="primary">LOC106056733</name>
</gene>
<proteinExistence type="predicted"/>
<dbReference type="SUPFAM" id="SSF81383">
    <property type="entry name" value="F-box domain"/>
    <property type="match status" value="1"/>
</dbReference>
<dbReference type="GeneID" id="106056733"/>
<evidence type="ECO:0000259" key="1">
    <source>
        <dbReference type="Pfam" id="PF00646"/>
    </source>
</evidence>
<dbReference type="Proteomes" id="UP001165740">
    <property type="component" value="Chromosome 10"/>
</dbReference>
<protein>
    <submittedName>
        <fullName evidence="3">Uncharacterized protein LOC106056733 isoform X1</fullName>
    </submittedName>
</protein>
<dbReference type="Pfam" id="PF00646">
    <property type="entry name" value="F-box"/>
    <property type="match status" value="1"/>
</dbReference>
<name>A0A9U8E238_BIOGL</name>